<dbReference type="Gene3D" id="3.40.390.10">
    <property type="entry name" value="Collagenase (Catalytic Domain)"/>
    <property type="match status" value="1"/>
</dbReference>
<keyword evidence="5 11" id="KW-0378">Hydrolase</keyword>
<keyword evidence="7" id="KW-0482">Metalloprotease</keyword>
<comment type="cofactor">
    <cofactor evidence="1">
        <name>Zn(2+)</name>
        <dbReference type="ChEBI" id="CHEBI:29105"/>
    </cofactor>
</comment>
<evidence type="ECO:0000259" key="10">
    <source>
        <dbReference type="Pfam" id="PF05649"/>
    </source>
</evidence>
<dbReference type="PROSITE" id="PS51257">
    <property type="entry name" value="PROKAR_LIPOPROTEIN"/>
    <property type="match status" value="1"/>
</dbReference>
<evidence type="ECO:0000256" key="1">
    <source>
        <dbReference type="ARBA" id="ARBA00001947"/>
    </source>
</evidence>
<sequence length="688" mass="77240">MKRKLLACAIALAATACSGPQVGSGEKTASADTEVQAQQVAMKSGIDTSGMDRSVRAADDMFRHTNGHWVDSHKIPDDKSRWGTFNVLAENSKSQIRAIIEEVSKKADSESGQQIGNLYNSYMNEALVDELGMKPLQAEFAAIDNIQNKGDVVKYFAQAGIMSDTSPAAFWVYADKKDPNTNVVYLVQDGLGLPDRDYYFDDTEKAQKTQAKYQEYLKSLADLGGLKGDTTKVYALEKAMAEHHWTKVENRDSEKTYNRLSNEEINGWMGDIGVDAWQGFLKAAGVAGQKEYIVYQPSYLQALPKIVKDTDLATWKLYFKLHLMDSYAAEMHKALFDARFAFRSAHLYGVKEPSARWKRAVSALNNNLGELLGQEYVARHFPPQAKARMKTLVENLIAAYGVSIDNLEWMGDETKVAAKDKLGKFRTKIGYPDKWRDYSALSLKADELVGNLQRARKFEHDYMIDQLGKPVDRERWGMSPQTVNAYFNPILNEIVFPAAILQPPFFNLEADDAVNYGAIGAVIGHEIGHGFDDQGSRYDGDGYLRNWWTEEDLAKFKDRTKKLIDQYNKFEPLPGEHVNGELTIGENIGDLGGLSIAYKAYKASLKGKPSPMIDGFTGEQRVFLGWAQAWRSKAREEYLSKQLKTDPHSPALYRVNGVMPNIDAFYEAFDVKPGDGMYLPPEERVSIW</sequence>
<organism evidence="11 12">
    <name type="scientific">Pseudoteredinibacter isoporae</name>
    <dbReference type="NCBI Taxonomy" id="570281"/>
    <lineage>
        <taxon>Bacteria</taxon>
        <taxon>Pseudomonadati</taxon>
        <taxon>Pseudomonadota</taxon>
        <taxon>Gammaproteobacteria</taxon>
        <taxon>Cellvibrionales</taxon>
        <taxon>Cellvibrionaceae</taxon>
        <taxon>Pseudoteredinibacter</taxon>
    </lineage>
</organism>
<dbReference type="InterPro" id="IPR008753">
    <property type="entry name" value="Peptidase_M13_N"/>
</dbReference>
<dbReference type="GO" id="GO:0005886">
    <property type="term" value="C:plasma membrane"/>
    <property type="evidence" value="ECO:0007669"/>
    <property type="project" value="TreeGrafter"/>
</dbReference>
<accession>A0A7X0JTX3</accession>
<dbReference type="SUPFAM" id="SSF55486">
    <property type="entry name" value="Metalloproteases ('zincins'), catalytic domain"/>
    <property type="match status" value="1"/>
</dbReference>
<feature type="domain" description="Peptidase M13 C-terminal" evidence="9">
    <location>
        <begin position="484"/>
        <end position="685"/>
    </location>
</feature>
<dbReference type="InterPro" id="IPR018497">
    <property type="entry name" value="Peptidase_M13_C"/>
</dbReference>
<reference evidence="11 12" key="1">
    <citation type="submission" date="2020-08" db="EMBL/GenBank/DDBJ databases">
        <title>Genomic Encyclopedia of Type Strains, Phase IV (KMG-IV): sequencing the most valuable type-strain genomes for metagenomic binning, comparative biology and taxonomic classification.</title>
        <authorList>
            <person name="Goeker M."/>
        </authorList>
    </citation>
    <scope>NUCLEOTIDE SEQUENCE [LARGE SCALE GENOMIC DNA]</scope>
    <source>
        <strain evidence="11 12">DSM 22368</strain>
    </source>
</reference>
<dbReference type="InterPro" id="IPR024079">
    <property type="entry name" value="MetalloPept_cat_dom_sf"/>
</dbReference>
<feature type="signal peptide" evidence="8">
    <location>
        <begin position="1"/>
        <end position="23"/>
    </location>
</feature>
<dbReference type="EC" id="3.4.24.-" evidence="11"/>
<evidence type="ECO:0000256" key="3">
    <source>
        <dbReference type="ARBA" id="ARBA00022670"/>
    </source>
</evidence>
<gene>
    <name evidence="11" type="ORF">HNR48_002485</name>
</gene>
<feature type="chain" id="PRO_5030877009" evidence="8">
    <location>
        <begin position="24"/>
        <end position="688"/>
    </location>
</feature>
<evidence type="ECO:0000256" key="2">
    <source>
        <dbReference type="ARBA" id="ARBA00007357"/>
    </source>
</evidence>
<keyword evidence="8" id="KW-0732">Signal</keyword>
<keyword evidence="3" id="KW-0645">Protease</keyword>
<dbReference type="InParanoid" id="A0A7X0JTX3"/>
<dbReference type="GO" id="GO:0046872">
    <property type="term" value="F:metal ion binding"/>
    <property type="evidence" value="ECO:0007669"/>
    <property type="project" value="UniProtKB-KW"/>
</dbReference>
<dbReference type="GO" id="GO:0016485">
    <property type="term" value="P:protein processing"/>
    <property type="evidence" value="ECO:0007669"/>
    <property type="project" value="TreeGrafter"/>
</dbReference>
<evidence type="ECO:0000256" key="8">
    <source>
        <dbReference type="SAM" id="SignalP"/>
    </source>
</evidence>
<dbReference type="PRINTS" id="PR00786">
    <property type="entry name" value="NEPRILYSIN"/>
</dbReference>
<evidence type="ECO:0000259" key="9">
    <source>
        <dbReference type="Pfam" id="PF01431"/>
    </source>
</evidence>
<dbReference type="GO" id="GO:0004222">
    <property type="term" value="F:metalloendopeptidase activity"/>
    <property type="evidence" value="ECO:0007669"/>
    <property type="project" value="UniProtKB-EC"/>
</dbReference>
<dbReference type="Gene3D" id="1.10.1380.10">
    <property type="entry name" value="Neutral endopeptidase , domain2"/>
    <property type="match status" value="1"/>
</dbReference>
<dbReference type="Pfam" id="PF05649">
    <property type="entry name" value="Peptidase_M13_N"/>
    <property type="match status" value="1"/>
</dbReference>
<protein>
    <submittedName>
        <fullName evidence="11">Endothelin-converting enzyme/putative endopeptidase</fullName>
        <ecNumber evidence="11">3.4.24.-</ecNumber>
        <ecNumber evidence="11">3.4.24.71</ecNumber>
    </submittedName>
</protein>
<dbReference type="CDD" id="cd08662">
    <property type="entry name" value="M13"/>
    <property type="match status" value="1"/>
</dbReference>
<keyword evidence="12" id="KW-1185">Reference proteome</keyword>
<dbReference type="InterPro" id="IPR000718">
    <property type="entry name" value="Peptidase_M13"/>
</dbReference>
<evidence type="ECO:0000313" key="11">
    <source>
        <dbReference type="EMBL" id="MBB6522200.1"/>
    </source>
</evidence>
<dbReference type="Proteomes" id="UP000528457">
    <property type="component" value="Unassembled WGS sequence"/>
</dbReference>
<evidence type="ECO:0000313" key="12">
    <source>
        <dbReference type="Proteomes" id="UP000528457"/>
    </source>
</evidence>
<comment type="similarity">
    <text evidence="2">Belongs to the peptidase M13 family.</text>
</comment>
<dbReference type="PANTHER" id="PTHR11733">
    <property type="entry name" value="ZINC METALLOPROTEASE FAMILY M13 NEPRILYSIN-RELATED"/>
    <property type="match status" value="1"/>
</dbReference>
<evidence type="ECO:0000256" key="5">
    <source>
        <dbReference type="ARBA" id="ARBA00022801"/>
    </source>
</evidence>
<evidence type="ECO:0000256" key="7">
    <source>
        <dbReference type="ARBA" id="ARBA00023049"/>
    </source>
</evidence>
<name>A0A7X0JTX3_9GAMM</name>
<dbReference type="AlphaFoldDB" id="A0A7X0JTX3"/>
<dbReference type="PROSITE" id="PS51885">
    <property type="entry name" value="NEPRILYSIN"/>
    <property type="match status" value="1"/>
</dbReference>
<dbReference type="EC" id="3.4.24.71" evidence="11"/>
<comment type="caution">
    <text evidence="11">The sequence shown here is derived from an EMBL/GenBank/DDBJ whole genome shotgun (WGS) entry which is preliminary data.</text>
</comment>
<keyword evidence="4" id="KW-0479">Metal-binding</keyword>
<evidence type="ECO:0000256" key="6">
    <source>
        <dbReference type="ARBA" id="ARBA00022833"/>
    </source>
</evidence>
<dbReference type="Pfam" id="PF01431">
    <property type="entry name" value="Peptidase_M13"/>
    <property type="match status" value="1"/>
</dbReference>
<feature type="domain" description="Peptidase M13 N-terminal" evidence="10">
    <location>
        <begin position="59"/>
        <end position="432"/>
    </location>
</feature>
<dbReference type="RefSeq" id="WP_166846505.1">
    <property type="nucleotide sequence ID" value="NZ_JAAONY010000002.1"/>
</dbReference>
<dbReference type="InterPro" id="IPR042089">
    <property type="entry name" value="Peptidase_M13_dom_2"/>
</dbReference>
<dbReference type="EMBL" id="JACHHT010000002">
    <property type="protein sequence ID" value="MBB6522200.1"/>
    <property type="molecule type" value="Genomic_DNA"/>
</dbReference>
<evidence type="ECO:0000256" key="4">
    <source>
        <dbReference type="ARBA" id="ARBA00022723"/>
    </source>
</evidence>
<keyword evidence="6" id="KW-0862">Zinc</keyword>
<proteinExistence type="inferred from homology"/>
<dbReference type="PANTHER" id="PTHR11733:SF167">
    <property type="entry name" value="FI17812P1-RELATED"/>
    <property type="match status" value="1"/>
</dbReference>